<dbReference type="InterPro" id="IPR011990">
    <property type="entry name" value="TPR-like_helical_dom_sf"/>
</dbReference>
<gene>
    <name evidence="5" type="ORF">KBB96_15480</name>
</gene>
<dbReference type="Pfam" id="PF13432">
    <property type="entry name" value="TPR_16"/>
    <property type="match status" value="1"/>
</dbReference>
<keyword evidence="3" id="KW-1133">Transmembrane helix</keyword>
<sequence length="1708" mass="192530">MFEPREDVLAQLERLWEQGLILQAWELAKEHGPMERWAPGPALLVAARIASTAGNSKLANVFDILNWRDDRQDPGRYFQALFPRLKWRPPVLLLPEIQAMLEQRTRPMEDTDRADLLSFKSWALGTLRDFAAAHEAADEAIRLVPSSPWIRVQRSSVLEMEDRYEEALAAAREGMRIRKFHRPSVLQTVDCLVHLGRDDEAIQLLHEAHDATELGAFAMQLQALYSEREDHERGLWCLDEAERRMPLITKDLTKWIAGRRADFHYLADDIDACLEWCDRKGEGFQKFMAEKLRRPDARTRKRKRLNVPFIRQHNMTCAPATLASLAKYWGKDHDHLAIADAICYNGTPWHKEHGWAETHGFTVREFRFTREVLIALIDRGLPFTLTTSYVTSAHLQACIGYDDRSDMVLLRDPTNRHYGEMLIDGLIEAHPTQGPRCMVLVPQEEAHRLDGILFPDEAVYDAHHHLSVATEHHDRWKAEEAVSTLRAISPEHPLTLLGEVELAAYLGHRARQLEFTDRLIARFPNHAPLQLNRLGVLQMLGDREASKVLLETITAKPCDPIFISELGEWLLEDARQLAPARRYLRRAVLRKQQDGQPLENLAKWHIKRGEFEEAARLRRYASNLSSAWEPYARSYFDSCRIIGRIEDGLEFLRQRTKHQGRSDSAPWLTLSGALESLQRASEARAVLEEAMTVFPEDGTLKLEAGQMMVRWGDAERAVGLQWIEEARGKVADSQWRRHRARTALYLGDRPLAIRQWQGVLEREPLAIDAWQTLARLIAEEQGETEALAFVKAGVARHPRHTGLLTLLAQWQSAPEDPLPTLDRLLELDPDDNWARRERASARFRLGDQEGGLADAREALSRNEREPASLGVLADLLHRHGEQEEAVACLRRALMLDIDYTFAIDRLMEWCPDPAAQQESIAFVAEEMKRQVSNGECVPVFQRCAWGVLAPPDLMARLQGFCKERPDLWQTWIARLSQALQMDLPGEAAICSDHLATAFPLLPRTWLEVAKVRHAAGDVAGEVEAQRKALELAPAWDTAARSLSESLERLGRHDEAEDVLRSAVRHEPLNAMNHGVLAELLLRRGKKEEAWQSLLNAVDAAPTYAWAWSALTHSSTGLGKEQELRDLVERQNVTHSHSASWWGIAVDILRTLKDREKALETARAGLALHPKATQLRDQVPVLLCDLGRYDEALQACEAAPGETESPFEVAGRRAWVMMEMGDGPAAIRAMEAVLERQPDYAWGWQLLSEWHHARKNWKALEDSTKQWTRFSPDNSIAHGFAGLAAEQLEKPDQAKRAFNRAFLLDPTYEFAGRKLIYLRIRSGELNAARETLQMLRHYSPGPWVECDAILIALADKRDSMALEMGEKLCREIDEAGPLMWLNQEFTNHKLGVKWQNLLDRMVTEGGDLSPAVLAAWASPFSGKEALEKAAKRLRKFKIPEPARNAAWDVLLHSAPRNRLPSLARTWIRKERARFHADPELWNAVGEVLVAIDDFKAGAQWLGDWKDRGDAVGAHTLVNLTSAIDAMEGPAASAPIRESGITRFRNDRNSLALRAAHASYLASIARVDEADELLGPIEEGRTSQYYNGLAELGRAMVAATRTKTSTAETHYRNAIRQLGTWPDDPAATNHIRAAQKALASQIPGLKGNPRKVIKMWGGARKSSKAKSALFKVAIVLLAIAAIVIAVVSGSPILIIGVLIGLARGIGSQQK</sequence>
<protein>
    <submittedName>
        <fullName evidence="5">C39 family peptidase</fullName>
    </submittedName>
</protein>
<organism evidence="5 6">
    <name type="scientific">Luteolibacter ambystomatis</name>
    <dbReference type="NCBI Taxonomy" id="2824561"/>
    <lineage>
        <taxon>Bacteria</taxon>
        <taxon>Pseudomonadati</taxon>
        <taxon>Verrucomicrobiota</taxon>
        <taxon>Verrucomicrobiia</taxon>
        <taxon>Verrucomicrobiales</taxon>
        <taxon>Verrucomicrobiaceae</taxon>
        <taxon>Luteolibacter</taxon>
    </lineage>
</organism>
<dbReference type="Pfam" id="PF13529">
    <property type="entry name" value="Peptidase_C39_2"/>
    <property type="match status" value="1"/>
</dbReference>
<dbReference type="InterPro" id="IPR019734">
    <property type="entry name" value="TPR_rpt"/>
</dbReference>
<dbReference type="Gene3D" id="3.90.70.10">
    <property type="entry name" value="Cysteine proteinases"/>
    <property type="match status" value="1"/>
</dbReference>
<dbReference type="EMBL" id="CP073100">
    <property type="protein sequence ID" value="QUE50266.1"/>
    <property type="molecule type" value="Genomic_DNA"/>
</dbReference>
<feature type="domain" description="Peptidase C39-like" evidence="4">
    <location>
        <begin position="305"/>
        <end position="413"/>
    </location>
</feature>
<keyword evidence="3" id="KW-0812">Transmembrane</keyword>
<evidence type="ECO:0000256" key="2">
    <source>
        <dbReference type="ARBA" id="ARBA00022803"/>
    </source>
</evidence>
<proteinExistence type="predicted"/>
<dbReference type="SMART" id="SM00028">
    <property type="entry name" value="TPR"/>
    <property type="match status" value="10"/>
</dbReference>
<evidence type="ECO:0000313" key="5">
    <source>
        <dbReference type="EMBL" id="QUE50266.1"/>
    </source>
</evidence>
<evidence type="ECO:0000259" key="4">
    <source>
        <dbReference type="Pfam" id="PF13529"/>
    </source>
</evidence>
<dbReference type="PANTHER" id="PTHR45586:SF1">
    <property type="entry name" value="LIPOPOLYSACCHARIDE ASSEMBLY PROTEIN B"/>
    <property type="match status" value="1"/>
</dbReference>
<evidence type="ECO:0000313" key="6">
    <source>
        <dbReference type="Proteomes" id="UP000676169"/>
    </source>
</evidence>
<dbReference type="SUPFAM" id="SSF48452">
    <property type="entry name" value="TPR-like"/>
    <property type="match status" value="4"/>
</dbReference>
<dbReference type="Gene3D" id="1.25.40.10">
    <property type="entry name" value="Tetratricopeptide repeat domain"/>
    <property type="match status" value="5"/>
</dbReference>
<dbReference type="KEGG" id="lamb:KBB96_15480"/>
<keyword evidence="6" id="KW-1185">Reference proteome</keyword>
<accession>A0A975IYD1</accession>
<keyword evidence="3" id="KW-0472">Membrane</keyword>
<dbReference type="RefSeq" id="WP_211630398.1">
    <property type="nucleotide sequence ID" value="NZ_CP073100.1"/>
</dbReference>
<keyword evidence="2" id="KW-0802">TPR repeat</keyword>
<keyword evidence="1" id="KW-0677">Repeat</keyword>
<dbReference type="InterPro" id="IPR051012">
    <property type="entry name" value="CellSynth/LPSAsmb/PSIAsmb"/>
</dbReference>
<reference evidence="5" key="1">
    <citation type="submission" date="2021-04" db="EMBL/GenBank/DDBJ databases">
        <title>Luteolibacter sp. 32A isolated from the skin of an Anderson's salamander (Ambystoma andersonii).</title>
        <authorList>
            <person name="Spergser J."/>
            <person name="Busse H.-J."/>
        </authorList>
    </citation>
    <scope>NUCLEOTIDE SEQUENCE</scope>
    <source>
        <strain evidence="5">32A</strain>
    </source>
</reference>
<dbReference type="PANTHER" id="PTHR45586">
    <property type="entry name" value="TPR REPEAT-CONTAINING PROTEIN PA4667"/>
    <property type="match status" value="1"/>
</dbReference>
<feature type="transmembrane region" description="Helical" evidence="3">
    <location>
        <begin position="1666"/>
        <end position="1699"/>
    </location>
</feature>
<name>A0A975IYD1_9BACT</name>
<evidence type="ECO:0000256" key="3">
    <source>
        <dbReference type="SAM" id="Phobius"/>
    </source>
</evidence>
<evidence type="ECO:0000256" key="1">
    <source>
        <dbReference type="ARBA" id="ARBA00022737"/>
    </source>
</evidence>
<dbReference type="InterPro" id="IPR039564">
    <property type="entry name" value="Peptidase_C39-like"/>
</dbReference>
<dbReference type="Proteomes" id="UP000676169">
    <property type="component" value="Chromosome"/>
</dbReference>